<evidence type="ECO:0000313" key="1">
    <source>
        <dbReference type="EMBL" id="OKX83088.1"/>
    </source>
</evidence>
<accession>A0AB36IAK9</accession>
<name>A0AB36IAK9_CORGT</name>
<comment type="caution">
    <text evidence="1">The sequence shown here is derived from an EMBL/GenBank/DDBJ whole genome shotgun (WGS) entry which is preliminary data.</text>
</comment>
<dbReference type="Proteomes" id="UP000186091">
    <property type="component" value="Unassembled WGS sequence"/>
</dbReference>
<dbReference type="EMBL" id="LOQT01000013">
    <property type="protein sequence ID" value="OKX83088.1"/>
    <property type="molecule type" value="Genomic_DNA"/>
</dbReference>
<proteinExistence type="predicted"/>
<evidence type="ECO:0000313" key="2">
    <source>
        <dbReference type="Proteomes" id="UP000186091"/>
    </source>
</evidence>
<protein>
    <submittedName>
        <fullName evidence="1">Uncharacterized protein</fullName>
    </submittedName>
</protein>
<dbReference type="AlphaFoldDB" id="A0AB36IAK9"/>
<gene>
    <name evidence="1" type="ORF">AUP69_04780</name>
</gene>
<reference evidence="1 2" key="1">
    <citation type="submission" date="2015-12" db="EMBL/GenBank/DDBJ databases">
        <title>Genome sequence of Corynebacterium AS 1.542.</title>
        <authorList>
            <person name="Yang J."/>
            <person name="Yang S."/>
        </authorList>
    </citation>
    <scope>NUCLEOTIDE SEQUENCE [LARGE SCALE GENOMIC DNA]</scope>
    <source>
        <strain evidence="1 2">AS 1.542</strain>
    </source>
</reference>
<organism evidence="1 2">
    <name type="scientific">Corynebacterium glutamicum</name>
    <name type="common">Brevibacterium saccharolyticum</name>
    <dbReference type="NCBI Taxonomy" id="1718"/>
    <lineage>
        <taxon>Bacteria</taxon>
        <taxon>Bacillati</taxon>
        <taxon>Actinomycetota</taxon>
        <taxon>Actinomycetes</taxon>
        <taxon>Mycobacteriales</taxon>
        <taxon>Corynebacteriaceae</taxon>
        <taxon>Corynebacterium</taxon>
    </lineage>
</organism>
<sequence>MPTDIPPFRPSSQWYEDWPFGVDTLVRVEARITGAAADRAVSVFLEPLTHDTDADRVDGVRLHYWGGFTVESSALIDENGWRLVLASAGEDGFDSVESAADDLFDKLRATPGEVRLVWHELPATRAPGAELYEG</sequence>
<dbReference type="RefSeq" id="WP_003856861.1">
    <property type="nucleotide sequence ID" value="NZ_JAAOYN010000001.1"/>
</dbReference>